<proteinExistence type="inferred from homology"/>
<sequence>MDRCILLSFSCIIFGCCNDGVSTDRGIILYDNHMTNLSICYGFNSPRYIVKGEVNFDRDAPLKAVGIEIFKDHSSQRSILERHISLDEKHFNDSGAEIYVQHTSVRWKMDLVFNITLLPEHSNAFIRAWAIFFEAGKLLSNSTQLPTIYNSNELDNITYNVWINDKYVNVLDCYQEIDASTIAILFNITSPSNITCILQVGDGNKVKNITNDVTTVINVTHLNYKTEHILHLSFQCCLGNQTNFTCKLHKDVENRSFMSKSTIITICLVVICALLIAYVAVHCLVKLDSKKKNKECDTAHKPLHAPDEHLNKKKETSLTVRKRCLLLIGKVRTGKSATGNTIVGHKVFTTSSKTKHSPCDVENQSVVHDSTELIVVDGPSIDPEMENPQQLKDFCKSVQASGQGVPTEFDAILFVLRYGDRYKREDERVLEILKRMLGNEVVRDYVILVLTHGDNFLTDDPKYDSILSWCREQEGTFKDLFLECEERVMLFNNKSKFTGMSELLHLMSKISNSNKKLLMIQ</sequence>
<feature type="chain" id="PRO_5040763227" evidence="5">
    <location>
        <begin position="24"/>
        <end position="521"/>
    </location>
</feature>
<keyword evidence="5" id="KW-0732">Signal</keyword>
<keyword evidence="2" id="KW-0547">Nucleotide-binding</keyword>
<keyword evidence="4" id="KW-0812">Transmembrane</keyword>
<dbReference type="PROSITE" id="PS51257">
    <property type="entry name" value="PROKAR_LIPOPROTEIN"/>
    <property type="match status" value="1"/>
</dbReference>
<dbReference type="SUPFAM" id="SSF52540">
    <property type="entry name" value="P-loop containing nucleoside triphosphate hydrolases"/>
    <property type="match status" value="1"/>
</dbReference>
<dbReference type="PROSITE" id="PS51720">
    <property type="entry name" value="G_AIG1"/>
    <property type="match status" value="1"/>
</dbReference>
<dbReference type="AlphaFoldDB" id="A0A9W2YUP1"/>
<reference evidence="8" key="1">
    <citation type="submission" date="2025-08" db="UniProtKB">
        <authorList>
            <consortium name="RefSeq"/>
        </authorList>
    </citation>
    <scope>IDENTIFICATION</scope>
</reference>
<keyword evidence="4" id="KW-1133">Transmembrane helix</keyword>
<keyword evidence="3" id="KW-0342">GTP-binding</keyword>
<dbReference type="RefSeq" id="XP_055866340.1">
    <property type="nucleotide sequence ID" value="XM_056010365.1"/>
</dbReference>
<dbReference type="InterPro" id="IPR027417">
    <property type="entry name" value="P-loop_NTPase"/>
</dbReference>
<dbReference type="Pfam" id="PF04548">
    <property type="entry name" value="AIG1"/>
    <property type="match status" value="1"/>
</dbReference>
<dbReference type="PANTHER" id="PTHR10903:SF184">
    <property type="entry name" value="GTP-BINDING PROTEIN A"/>
    <property type="match status" value="1"/>
</dbReference>
<dbReference type="GO" id="GO:0005525">
    <property type="term" value="F:GTP binding"/>
    <property type="evidence" value="ECO:0007669"/>
    <property type="project" value="UniProtKB-KW"/>
</dbReference>
<keyword evidence="7" id="KW-1185">Reference proteome</keyword>
<keyword evidence="4" id="KW-0472">Membrane</keyword>
<evidence type="ECO:0000256" key="3">
    <source>
        <dbReference type="ARBA" id="ARBA00023134"/>
    </source>
</evidence>
<evidence type="ECO:0000256" key="5">
    <source>
        <dbReference type="SAM" id="SignalP"/>
    </source>
</evidence>
<evidence type="ECO:0000313" key="7">
    <source>
        <dbReference type="Proteomes" id="UP001165740"/>
    </source>
</evidence>
<feature type="transmembrane region" description="Helical" evidence="4">
    <location>
        <begin position="263"/>
        <end position="285"/>
    </location>
</feature>
<protein>
    <submittedName>
        <fullName evidence="8">Uncharacterized protein LOC129922819</fullName>
    </submittedName>
</protein>
<feature type="signal peptide" evidence="5">
    <location>
        <begin position="1"/>
        <end position="23"/>
    </location>
</feature>
<evidence type="ECO:0000256" key="2">
    <source>
        <dbReference type="ARBA" id="ARBA00022741"/>
    </source>
</evidence>
<evidence type="ECO:0000259" key="6">
    <source>
        <dbReference type="PROSITE" id="PS51720"/>
    </source>
</evidence>
<dbReference type="InterPro" id="IPR006703">
    <property type="entry name" value="G_AIG1"/>
</dbReference>
<evidence type="ECO:0000256" key="1">
    <source>
        <dbReference type="ARBA" id="ARBA00008535"/>
    </source>
</evidence>
<dbReference type="OrthoDB" id="6155943at2759"/>
<organism evidence="7 8">
    <name type="scientific">Biomphalaria glabrata</name>
    <name type="common">Bloodfluke planorb</name>
    <name type="synonym">Freshwater snail</name>
    <dbReference type="NCBI Taxonomy" id="6526"/>
    <lineage>
        <taxon>Eukaryota</taxon>
        <taxon>Metazoa</taxon>
        <taxon>Spiralia</taxon>
        <taxon>Lophotrochozoa</taxon>
        <taxon>Mollusca</taxon>
        <taxon>Gastropoda</taxon>
        <taxon>Heterobranchia</taxon>
        <taxon>Euthyneura</taxon>
        <taxon>Panpulmonata</taxon>
        <taxon>Hygrophila</taxon>
        <taxon>Lymnaeoidea</taxon>
        <taxon>Planorbidae</taxon>
        <taxon>Biomphalaria</taxon>
    </lineage>
</organism>
<dbReference type="PANTHER" id="PTHR10903">
    <property type="entry name" value="GTPASE, IMAP FAMILY MEMBER-RELATED"/>
    <property type="match status" value="1"/>
</dbReference>
<dbReference type="Gene3D" id="3.40.50.300">
    <property type="entry name" value="P-loop containing nucleotide triphosphate hydrolases"/>
    <property type="match status" value="1"/>
</dbReference>
<dbReference type="InterPro" id="IPR045058">
    <property type="entry name" value="GIMA/IAN/Toc"/>
</dbReference>
<evidence type="ECO:0000313" key="8">
    <source>
        <dbReference type="RefSeq" id="XP_055866340.1"/>
    </source>
</evidence>
<gene>
    <name evidence="8" type="primary">LOC129922819</name>
</gene>
<name>A0A9W2YUP1_BIOGL</name>
<feature type="domain" description="AIG1-type G" evidence="6">
    <location>
        <begin position="320"/>
        <end position="521"/>
    </location>
</feature>
<evidence type="ECO:0000256" key="4">
    <source>
        <dbReference type="SAM" id="Phobius"/>
    </source>
</evidence>
<accession>A0A9W2YUP1</accession>
<dbReference type="Proteomes" id="UP001165740">
    <property type="component" value="Chromosome 14"/>
</dbReference>
<dbReference type="GeneID" id="129922819"/>
<comment type="similarity">
    <text evidence="1">Belongs to the TRAFAC class TrmE-Era-EngA-EngB-Septin-like GTPase superfamily. AIG1/Toc34/Toc159-like paraseptin GTPase family. IAN subfamily.</text>
</comment>